<dbReference type="InterPro" id="IPR012338">
    <property type="entry name" value="Beta-lactam/transpept-like"/>
</dbReference>
<reference evidence="3" key="1">
    <citation type="journal article" date="2019" name="Int. J. Syst. Evol. Microbiol.">
        <title>The Global Catalogue of Microorganisms (GCM) 10K type strain sequencing project: providing services to taxonomists for standard genome sequencing and annotation.</title>
        <authorList>
            <consortium name="The Broad Institute Genomics Platform"/>
            <consortium name="The Broad Institute Genome Sequencing Center for Infectious Disease"/>
            <person name="Wu L."/>
            <person name="Ma J."/>
        </authorList>
    </citation>
    <scope>NUCLEOTIDE SEQUENCE [LARGE SCALE GENOMIC DNA]</scope>
    <source>
        <strain evidence="3">KCTC 42964</strain>
    </source>
</reference>
<dbReference type="Proteomes" id="UP001595528">
    <property type="component" value="Unassembled WGS sequence"/>
</dbReference>
<evidence type="ECO:0000313" key="3">
    <source>
        <dbReference type="Proteomes" id="UP001595528"/>
    </source>
</evidence>
<dbReference type="GO" id="GO:0016787">
    <property type="term" value="F:hydrolase activity"/>
    <property type="evidence" value="ECO:0007669"/>
    <property type="project" value="UniProtKB-KW"/>
</dbReference>
<dbReference type="InterPro" id="IPR050789">
    <property type="entry name" value="Diverse_Enzym_Activities"/>
</dbReference>
<dbReference type="InterPro" id="IPR001466">
    <property type="entry name" value="Beta-lactam-related"/>
</dbReference>
<keyword evidence="2" id="KW-0378">Hydrolase</keyword>
<accession>A0ABV7L9H8</accession>
<evidence type="ECO:0000259" key="1">
    <source>
        <dbReference type="Pfam" id="PF00144"/>
    </source>
</evidence>
<dbReference type="Pfam" id="PF00144">
    <property type="entry name" value="Beta-lactamase"/>
    <property type="match status" value="1"/>
</dbReference>
<organism evidence="2 3">
    <name type="scientific">Marinibaculum pumilum</name>
    <dbReference type="NCBI Taxonomy" id="1766165"/>
    <lineage>
        <taxon>Bacteria</taxon>
        <taxon>Pseudomonadati</taxon>
        <taxon>Pseudomonadota</taxon>
        <taxon>Alphaproteobacteria</taxon>
        <taxon>Rhodospirillales</taxon>
        <taxon>Rhodospirillaceae</taxon>
        <taxon>Marinibaculum</taxon>
    </lineage>
</organism>
<dbReference type="RefSeq" id="WP_379906594.1">
    <property type="nucleotide sequence ID" value="NZ_JBHRTR010000054.1"/>
</dbReference>
<evidence type="ECO:0000313" key="2">
    <source>
        <dbReference type="EMBL" id="MFC3231129.1"/>
    </source>
</evidence>
<proteinExistence type="predicted"/>
<dbReference type="SUPFAM" id="SSF56601">
    <property type="entry name" value="beta-lactamase/transpeptidase-like"/>
    <property type="match status" value="1"/>
</dbReference>
<dbReference type="Gene3D" id="3.40.710.10">
    <property type="entry name" value="DD-peptidase/beta-lactamase superfamily"/>
    <property type="match status" value="1"/>
</dbReference>
<feature type="domain" description="Beta-lactamase-related" evidence="1">
    <location>
        <begin position="18"/>
        <end position="385"/>
    </location>
</feature>
<sequence length="400" mass="41940">MTASEAAVCRAGFPALQGLLSGYVADGRLAGAVAAVIDRTGLRWQAVAGVQDVDSAVPMAWDSVFRIYSMTKPVTSIAAMILWEEGRFALDDPVADWLSAFAAPQVLLPDGSTRPAAGPVTVRHLLSHTAGMTLPAFAEDALVPLYLANGLDGIRSTPPLAAAVDRLGRMPLLFDPGTRWRYSMATDVVGHLVELWSGLPFEDFIDRRILAPLGMSETGFRVPAGAAGRLVTTYAVAEGRLGPAIDRGADSAFRAPPAYICPAGGLVSTAPDYLRLMAMLLHGGSLDGVRILRPETVALMHRNQLPGDMAAMGAGDFNGASWTGIGFGLGFSTVLDPVRAGLPPGAVDYGWTGAAGTAFLVNSEAGIAALLLAQYMPSRAYPLRAEFRQALYSDLAEGAA</sequence>
<dbReference type="PANTHER" id="PTHR43283">
    <property type="entry name" value="BETA-LACTAMASE-RELATED"/>
    <property type="match status" value="1"/>
</dbReference>
<name>A0ABV7L9H8_9PROT</name>
<dbReference type="EMBL" id="JBHRTR010000054">
    <property type="protein sequence ID" value="MFC3231129.1"/>
    <property type="molecule type" value="Genomic_DNA"/>
</dbReference>
<dbReference type="EC" id="3.-.-.-" evidence="2"/>
<keyword evidence="3" id="KW-1185">Reference proteome</keyword>
<protein>
    <submittedName>
        <fullName evidence="2">Serine hydrolase domain-containing protein</fullName>
        <ecNumber evidence="2">3.-.-.-</ecNumber>
    </submittedName>
</protein>
<gene>
    <name evidence="2" type="ORF">ACFOGJ_28030</name>
</gene>
<dbReference type="PANTHER" id="PTHR43283:SF3">
    <property type="entry name" value="BETA-LACTAMASE FAMILY PROTEIN (AFU_ORTHOLOGUE AFUA_5G07500)"/>
    <property type="match status" value="1"/>
</dbReference>
<comment type="caution">
    <text evidence="2">The sequence shown here is derived from an EMBL/GenBank/DDBJ whole genome shotgun (WGS) entry which is preliminary data.</text>
</comment>